<organism evidence="1">
    <name type="scientific">marine sediment metagenome</name>
    <dbReference type="NCBI Taxonomy" id="412755"/>
    <lineage>
        <taxon>unclassified sequences</taxon>
        <taxon>metagenomes</taxon>
        <taxon>ecological metagenomes</taxon>
    </lineage>
</organism>
<proteinExistence type="predicted"/>
<sequence length="48" mass="5998">MKDNIFKTLTNEQIAELIYDEFVKDDRLNDHNVRKKIKSFEEEFWSRY</sequence>
<dbReference type="EMBL" id="LAZR01031557">
    <property type="protein sequence ID" value="KKL53403.1"/>
    <property type="molecule type" value="Genomic_DNA"/>
</dbReference>
<reference evidence="1" key="1">
    <citation type="journal article" date="2015" name="Nature">
        <title>Complex archaea that bridge the gap between prokaryotes and eukaryotes.</title>
        <authorList>
            <person name="Spang A."/>
            <person name="Saw J.H."/>
            <person name="Jorgensen S.L."/>
            <person name="Zaremba-Niedzwiedzka K."/>
            <person name="Martijn J."/>
            <person name="Lind A.E."/>
            <person name="van Eijk R."/>
            <person name="Schleper C."/>
            <person name="Guy L."/>
            <person name="Ettema T.J."/>
        </authorList>
    </citation>
    <scope>NUCLEOTIDE SEQUENCE</scope>
</reference>
<gene>
    <name evidence="1" type="ORF">LCGC14_2275780</name>
</gene>
<comment type="caution">
    <text evidence="1">The sequence shown here is derived from an EMBL/GenBank/DDBJ whole genome shotgun (WGS) entry which is preliminary data.</text>
</comment>
<protein>
    <submittedName>
        <fullName evidence="1">Uncharacterized protein</fullName>
    </submittedName>
</protein>
<evidence type="ECO:0000313" key="1">
    <source>
        <dbReference type="EMBL" id="KKL53403.1"/>
    </source>
</evidence>
<dbReference type="AlphaFoldDB" id="A0A0F9CVN1"/>
<name>A0A0F9CVN1_9ZZZZ</name>
<accession>A0A0F9CVN1</accession>